<evidence type="ECO:0000313" key="9">
    <source>
        <dbReference type="Proteomes" id="UP000324705"/>
    </source>
</evidence>
<evidence type="ECO:0000256" key="4">
    <source>
        <dbReference type="ARBA" id="ARBA00023283"/>
    </source>
</evidence>
<evidence type="ECO:0000256" key="6">
    <source>
        <dbReference type="SAM" id="SignalP"/>
    </source>
</evidence>
<evidence type="ECO:0000256" key="3">
    <source>
        <dbReference type="ARBA" id="ARBA00023157"/>
    </source>
</evidence>
<dbReference type="AlphaFoldDB" id="A0A9R1AAE7"/>
<feature type="disulfide bond" evidence="5">
    <location>
        <begin position="109"/>
        <end position="124"/>
    </location>
</feature>
<feature type="disulfide bond" evidence="5">
    <location>
        <begin position="38"/>
        <end position="50"/>
    </location>
</feature>
<feature type="disulfide bond" evidence="5">
    <location>
        <begin position="29"/>
        <end position="44"/>
    </location>
</feature>
<feature type="disulfide bond" evidence="5">
    <location>
        <begin position="118"/>
        <end position="130"/>
    </location>
</feature>
<protein>
    <recommendedName>
        <fullName evidence="7">Chitin-binding type-1 domain-containing protein</fullName>
    </recommendedName>
</protein>
<feature type="chain" id="PRO_5040369424" description="Chitin-binding type-1 domain-containing protein" evidence="6">
    <location>
        <begin position="21"/>
        <end position="160"/>
    </location>
</feature>
<feature type="disulfide bond" evidence="5">
    <location>
        <begin position="43"/>
        <end position="57"/>
    </location>
</feature>
<organism evidence="8 9">
    <name type="scientific">Triticum turgidum subsp. durum</name>
    <name type="common">Durum wheat</name>
    <name type="synonym">Triticum durum</name>
    <dbReference type="NCBI Taxonomy" id="4567"/>
    <lineage>
        <taxon>Eukaryota</taxon>
        <taxon>Viridiplantae</taxon>
        <taxon>Streptophyta</taxon>
        <taxon>Embryophyta</taxon>
        <taxon>Tracheophyta</taxon>
        <taxon>Spermatophyta</taxon>
        <taxon>Magnoliopsida</taxon>
        <taxon>Liliopsida</taxon>
        <taxon>Poales</taxon>
        <taxon>Poaceae</taxon>
        <taxon>BOP clade</taxon>
        <taxon>Pooideae</taxon>
        <taxon>Triticodae</taxon>
        <taxon>Triticeae</taxon>
        <taxon>Triticinae</taxon>
        <taxon>Triticum</taxon>
    </lineage>
</organism>
<dbReference type="SMART" id="SM00270">
    <property type="entry name" value="ChtBD1"/>
    <property type="match status" value="3"/>
</dbReference>
<gene>
    <name evidence="8" type="ORF">TRITD_7Bv1G195900</name>
</gene>
<proteinExistence type="predicted"/>
<dbReference type="InterPro" id="IPR036861">
    <property type="entry name" value="Endochitinase-like_sf"/>
</dbReference>
<keyword evidence="9" id="KW-1185">Reference proteome</keyword>
<dbReference type="SUPFAM" id="SSF57016">
    <property type="entry name" value="Plant lectins/antimicrobial peptides"/>
    <property type="match status" value="2"/>
</dbReference>
<name>A0A9R1AAE7_TRITD</name>
<feature type="disulfide bond" evidence="5">
    <location>
        <begin position="123"/>
        <end position="137"/>
    </location>
</feature>
<dbReference type="InterPro" id="IPR018371">
    <property type="entry name" value="Chitin-binding_1_CS"/>
</dbReference>
<keyword evidence="6" id="KW-0732">Signal</keyword>
<dbReference type="PROSITE" id="PS50941">
    <property type="entry name" value="CHIT_BIND_I_2"/>
    <property type="match status" value="2"/>
</dbReference>
<dbReference type="PANTHER" id="PTHR47849:SF11">
    <property type="entry name" value="CHITIN-BINDING TYPE-1 DOMAIN-CONTAINING PROTEIN"/>
    <property type="match status" value="1"/>
</dbReference>
<dbReference type="PANTHER" id="PTHR47849">
    <property type="entry name" value="CHITIN-BINDING LECTIN 1"/>
    <property type="match status" value="1"/>
</dbReference>
<feature type="signal peptide" evidence="6">
    <location>
        <begin position="1"/>
        <end position="20"/>
    </location>
</feature>
<keyword evidence="1 5" id="KW-0147">Chitin-binding</keyword>
<feature type="domain" description="Chitin-binding type-1" evidence="7">
    <location>
        <begin position="106"/>
        <end position="148"/>
    </location>
</feature>
<comment type="caution">
    <text evidence="5">Lacks conserved residue(s) required for the propagation of feature annotation.</text>
</comment>
<dbReference type="Pfam" id="PF00187">
    <property type="entry name" value="Chitin_bind_1"/>
    <property type="match status" value="2"/>
</dbReference>
<dbReference type="Proteomes" id="UP000324705">
    <property type="component" value="Chromosome 7B"/>
</dbReference>
<dbReference type="PROSITE" id="PS00026">
    <property type="entry name" value="CHIT_BIND_I_1"/>
    <property type="match status" value="2"/>
</dbReference>
<dbReference type="Gramene" id="TRITD7Bv1G195900.2">
    <property type="protein sequence ID" value="TRITD7Bv1G195900.2"/>
    <property type="gene ID" value="TRITD7Bv1G195900"/>
</dbReference>
<feature type="domain" description="Chitin-binding type-1" evidence="7">
    <location>
        <begin position="26"/>
        <end position="70"/>
    </location>
</feature>
<keyword evidence="4" id="KW-0873">Pyrrolidone carboxylic acid</keyword>
<dbReference type="EMBL" id="LT934124">
    <property type="protein sequence ID" value="VAI92116.1"/>
    <property type="molecule type" value="Genomic_DNA"/>
</dbReference>
<evidence type="ECO:0000256" key="5">
    <source>
        <dbReference type="PROSITE-ProRule" id="PRU00261"/>
    </source>
</evidence>
<dbReference type="InterPro" id="IPR001002">
    <property type="entry name" value="Chitin-bd_1"/>
</dbReference>
<reference evidence="8 9" key="1">
    <citation type="submission" date="2017-09" db="EMBL/GenBank/DDBJ databases">
        <authorList>
            <consortium name="International Durum Wheat Genome Sequencing Consortium (IDWGSC)"/>
            <person name="Milanesi L."/>
        </authorList>
    </citation>
    <scope>NUCLEOTIDE SEQUENCE [LARGE SCALE GENOMIC DNA]</scope>
    <source>
        <strain evidence="9">cv. Svevo</strain>
    </source>
</reference>
<dbReference type="Gene3D" id="3.30.60.10">
    <property type="entry name" value="Endochitinase-like"/>
    <property type="match status" value="2"/>
</dbReference>
<evidence type="ECO:0000256" key="2">
    <source>
        <dbReference type="ARBA" id="ARBA00022734"/>
    </source>
</evidence>
<evidence type="ECO:0000259" key="7">
    <source>
        <dbReference type="PROSITE" id="PS50941"/>
    </source>
</evidence>
<evidence type="ECO:0000313" key="8">
    <source>
        <dbReference type="EMBL" id="VAI92116.1"/>
    </source>
</evidence>
<dbReference type="CDD" id="cd00035">
    <property type="entry name" value="ChtBD1"/>
    <property type="match status" value="2"/>
</dbReference>
<keyword evidence="3 5" id="KW-1015">Disulfide bond</keyword>
<dbReference type="GO" id="GO:0008061">
    <property type="term" value="F:chitin binding"/>
    <property type="evidence" value="ECO:0007669"/>
    <property type="project" value="UniProtKB-UniRule"/>
</dbReference>
<sequence>MKGLLLCALALAFAMVTTHAQLQYCEKRCGKQADGMECPNNLCCSKDGYCGLGVNYCSPAAGCQSGACSDNKICGAQAGGAFQHGYCGLGPEFCGVRCQNGACSMDRPCGNKANGARCTNNYCCSPNGSCGLGKDYCGTGCQSGACYTPSFLANILKCVP</sequence>
<evidence type="ECO:0000256" key="1">
    <source>
        <dbReference type="ARBA" id="ARBA00022669"/>
    </source>
</evidence>
<dbReference type="GO" id="GO:0030246">
    <property type="term" value="F:carbohydrate binding"/>
    <property type="evidence" value="ECO:0007669"/>
    <property type="project" value="UniProtKB-KW"/>
</dbReference>
<accession>A0A9R1AAE7</accession>
<keyword evidence="2" id="KW-0430">Lectin</keyword>